<sequence length="151" mass="16815">MNNAHPQSWNKTYRLRIASTTALASLHLAIEDHNVTVVEGDGNYVQPNQTLSKYWISIGVRRREPKTRQALVILSYSESKTSLHVSHLKHLNGTIMIVVRRSLKAYLPSKTKIVSQYPRPITVGSSFLTPKTKSIDSSSGLSIIHSLLGLP</sequence>
<gene>
    <name evidence="2" type="ORF">Gotri_013401</name>
</gene>
<evidence type="ECO:0000259" key="1">
    <source>
        <dbReference type="Pfam" id="PF00394"/>
    </source>
</evidence>
<dbReference type="Gene3D" id="2.60.40.420">
    <property type="entry name" value="Cupredoxins - blue copper proteins"/>
    <property type="match status" value="1"/>
</dbReference>
<dbReference type="Pfam" id="PF00394">
    <property type="entry name" value="Cu-oxidase"/>
    <property type="match status" value="1"/>
</dbReference>
<evidence type="ECO:0000313" key="3">
    <source>
        <dbReference type="Proteomes" id="UP000593568"/>
    </source>
</evidence>
<dbReference type="EMBL" id="JABEZW010000004">
    <property type="protein sequence ID" value="MBA0764025.1"/>
    <property type="molecule type" value="Genomic_DNA"/>
</dbReference>
<accession>A0A7J9DUL1</accession>
<keyword evidence="3" id="KW-1185">Reference proteome</keyword>
<evidence type="ECO:0000313" key="2">
    <source>
        <dbReference type="EMBL" id="MBA0764025.1"/>
    </source>
</evidence>
<proteinExistence type="predicted"/>
<dbReference type="InterPro" id="IPR001117">
    <property type="entry name" value="Cu-oxidase_2nd"/>
</dbReference>
<dbReference type="AlphaFoldDB" id="A0A7J9DUL1"/>
<reference evidence="2 3" key="1">
    <citation type="journal article" date="2019" name="Genome Biol. Evol.">
        <title>Insights into the evolution of the New World diploid cottons (Gossypium, subgenus Houzingenia) based on genome sequencing.</title>
        <authorList>
            <person name="Grover C.E."/>
            <person name="Arick M.A. 2nd"/>
            <person name="Thrash A."/>
            <person name="Conover J.L."/>
            <person name="Sanders W.S."/>
            <person name="Peterson D.G."/>
            <person name="Frelichowski J.E."/>
            <person name="Scheffler J.A."/>
            <person name="Scheffler B.E."/>
            <person name="Wendel J.F."/>
        </authorList>
    </citation>
    <scope>NUCLEOTIDE SEQUENCE [LARGE SCALE GENOMIC DNA]</scope>
    <source>
        <strain evidence="2">8</strain>
        <tissue evidence="2">Leaf</tissue>
    </source>
</reference>
<dbReference type="Proteomes" id="UP000593568">
    <property type="component" value="Unassembled WGS sequence"/>
</dbReference>
<feature type="domain" description="Plastocyanin-like" evidence="1">
    <location>
        <begin position="10"/>
        <end position="50"/>
    </location>
</feature>
<organism evidence="2 3">
    <name type="scientific">Gossypium trilobum</name>
    <dbReference type="NCBI Taxonomy" id="34281"/>
    <lineage>
        <taxon>Eukaryota</taxon>
        <taxon>Viridiplantae</taxon>
        <taxon>Streptophyta</taxon>
        <taxon>Embryophyta</taxon>
        <taxon>Tracheophyta</taxon>
        <taxon>Spermatophyta</taxon>
        <taxon>Magnoliopsida</taxon>
        <taxon>eudicotyledons</taxon>
        <taxon>Gunneridae</taxon>
        <taxon>Pentapetalae</taxon>
        <taxon>rosids</taxon>
        <taxon>malvids</taxon>
        <taxon>Malvales</taxon>
        <taxon>Malvaceae</taxon>
        <taxon>Malvoideae</taxon>
        <taxon>Gossypium</taxon>
    </lineage>
</organism>
<comment type="caution">
    <text evidence="2">The sequence shown here is derived from an EMBL/GenBank/DDBJ whole genome shotgun (WGS) entry which is preliminary data.</text>
</comment>
<protein>
    <recommendedName>
        <fullName evidence="1">Plastocyanin-like domain-containing protein</fullName>
    </recommendedName>
</protein>
<dbReference type="InterPro" id="IPR008972">
    <property type="entry name" value="Cupredoxin"/>
</dbReference>
<name>A0A7J9DUL1_9ROSI</name>
<dbReference type="SUPFAM" id="SSF49503">
    <property type="entry name" value="Cupredoxins"/>
    <property type="match status" value="1"/>
</dbReference>